<reference evidence="13" key="1">
    <citation type="submission" date="2020-12" db="UniProtKB">
        <authorList>
            <consortium name="WormBaseParasite"/>
        </authorList>
    </citation>
    <scope>IDENTIFICATION</scope>
    <source>
        <strain evidence="13">MHco3</strain>
    </source>
</reference>
<evidence type="ECO:0000259" key="11">
    <source>
        <dbReference type="SMART" id="SM00762"/>
    </source>
</evidence>
<dbReference type="Pfam" id="PF20662">
    <property type="entry name" value="COG4_C"/>
    <property type="match status" value="1"/>
</dbReference>
<evidence type="ECO:0000256" key="2">
    <source>
        <dbReference type="ARBA" id="ARBA00009215"/>
    </source>
</evidence>
<feature type="coiled-coil region" evidence="9">
    <location>
        <begin position="152"/>
        <end position="179"/>
    </location>
</feature>
<dbReference type="Pfam" id="PF08318">
    <property type="entry name" value="COG4_m"/>
    <property type="match status" value="1"/>
</dbReference>
<keyword evidence="5" id="KW-0653">Protein transport</keyword>
<evidence type="ECO:0000256" key="3">
    <source>
        <dbReference type="ARBA" id="ARBA00020975"/>
    </source>
</evidence>
<comment type="subcellular location">
    <subcellularLocation>
        <location evidence="1">Golgi apparatus membrane</location>
        <topology evidence="1">Peripheral membrane protein</topology>
    </subcellularLocation>
</comment>
<dbReference type="GO" id="GO:0000139">
    <property type="term" value="C:Golgi membrane"/>
    <property type="evidence" value="ECO:0007669"/>
    <property type="project" value="UniProtKB-SubCell"/>
</dbReference>
<protein>
    <recommendedName>
        <fullName evidence="3">Conserved oligomeric Golgi complex subunit 4</fullName>
    </recommendedName>
    <alternativeName>
        <fullName evidence="8">Component of oligomeric Golgi complex 4</fullName>
    </alternativeName>
</protein>
<keyword evidence="9" id="KW-0175">Coiled coil</keyword>
<dbReference type="InterPro" id="IPR048682">
    <property type="entry name" value="COG4"/>
</dbReference>
<dbReference type="InterPro" id="IPR048680">
    <property type="entry name" value="COG4_N"/>
</dbReference>
<dbReference type="GO" id="GO:0015031">
    <property type="term" value="P:protein transport"/>
    <property type="evidence" value="ECO:0007669"/>
    <property type="project" value="UniProtKB-KW"/>
</dbReference>
<dbReference type="GO" id="GO:0007030">
    <property type="term" value="P:Golgi organization"/>
    <property type="evidence" value="ECO:0007669"/>
    <property type="project" value="TreeGrafter"/>
</dbReference>
<keyword evidence="12" id="KW-1185">Reference proteome</keyword>
<dbReference type="Pfam" id="PF20663">
    <property type="entry name" value="COG4_N"/>
    <property type="match status" value="1"/>
</dbReference>
<feature type="region of interest" description="Disordered" evidence="10">
    <location>
        <begin position="120"/>
        <end position="145"/>
    </location>
</feature>
<accession>A0A7I4Y1Z1</accession>
<keyword evidence="4" id="KW-0813">Transport</keyword>
<dbReference type="AlphaFoldDB" id="A0A7I4Y1Z1"/>
<evidence type="ECO:0000313" key="12">
    <source>
        <dbReference type="Proteomes" id="UP000025227"/>
    </source>
</evidence>
<dbReference type="PANTHER" id="PTHR24016">
    <property type="entry name" value="CONSERVED OLIGOMERIC GOLGI COMPLEX SUBUNIT 4"/>
    <property type="match status" value="1"/>
</dbReference>
<comment type="similarity">
    <text evidence="2">Belongs to the COG4 family.</text>
</comment>
<dbReference type="GO" id="GO:0017119">
    <property type="term" value="C:Golgi transport complex"/>
    <property type="evidence" value="ECO:0007669"/>
    <property type="project" value="TreeGrafter"/>
</dbReference>
<dbReference type="Gene3D" id="1.20.58.1970">
    <property type="match status" value="1"/>
</dbReference>
<evidence type="ECO:0000256" key="10">
    <source>
        <dbReference type="SAM" id="MobiDB-lite"/>
    </source>
</evidence>
<dbReference type="Proteomes" id="UP000025227">
    <property type="component" value="Unplaced"/>
</dbReference>
<evidence type="ECO:0000256" key="1">
    <source>
        <dbReference type="ARBA" id="ARBA00004395"/>
    </source>
</evidence>
<keyword evidence="7" id="KW-0472">Membrane</keyword>
<evidence type="ECO:0000256" key="4">
    <source>
        <dbReference type="ARBA" id="ARBA00022448"/>
    </source>
</evidence>
<feature type="coiled-coil region" evidence="9">
    <location>
        <begin position="528"/>
        <end position="556"/>
    </location>
</feature>
<dbReference type="InterPro" id="IPR048684">
    <property type="entry name" value="COG4_C"/>
</dbReference>
<evidence type="ECO:0000313" key="13">
    <source>
        <dbReference type="WBParaSite" id="HCON_00034780-00001"/>
    </source>
</evidence>
<dbReference type="Gene3D" id="1.10.287.1060">
    <property type="entry name" value="ESAT-6-like"/>
    <property type="match status" value="1"/>
</dbReference>
<dbReference type="OrthoDB" id="47059at2759"/>
<dbReference type="InterPro" id="IPR013167">
    <property type="entry name" value="COG4_M"/>
</dbReference>
<dbReference type="WBParaSite" id="HCON_00034780-00001">
    <property type="protein sequence ID" value="HCON_00034780-00001"/>
    <property type="gene ID" value="HCON_00034780"/>
</dbReference>
<sequence length="923" mass="103407">CVQDNDVSLSVVLAGTQTMLSELIIASTLFVNACAVLNFRLSKNTQDFNHFVVETEVKSVVLPCIHCPLERVHHFSYVCVLLSLTMTSVSDTTGLSSNGLDFLTSADAILKKTLTTIPAGRPRRGACNENKKQQQASSEGSTDDDLHISNLLHELRVELDVKRREEERLQKEIADILTECASGSAGDHQSRAFGMAVSRLNNAMLVVETDTKQLAASLRTISRLADNISGKVSALDVAKTRVVECLQLAGDMHDLGVCSEGVDECINNEDYEQAAQHIHRFLTLDRAVFQFSSSAVDKDAGINVSHSYEVLTSATTRLKEILQKKLEAAVEAEDIPSMQRFVKLFPLINEHNSGLTRFGKYLGKQIAKIGNDNLKIMDAGGTDDKRINVLYADTLFLFFEGIAALLETNQPLIESAYGPDKLLDFINMLQVDIDQVVGKVIDAFAKKRQLEKRLKTVQRILREDRHSDKGEVERLDALELDTLLSEICLMNTHTEMYWRFVRRRLKGASLEADQEEFVMVNGYDFGDDEEKKKRLEEEKVRRKNEREKKLDQLLNRSLVGSKMQEILGNYLLLEQYYMQESVRKAIDMDAKEEGLLSSVVDDVLFLVRKCVRRAMSSGSVDCVCAALNYGVALLETTFYQHLYNTIQAGYPSTNFAAEALQTAQNAYNVIQHGKSADADVQRDHFITAANNARGTGELLIDLRKGLENEWSKTQRSSVEVGKLEHAVSQLADVSRKMHHLATVGMESLCKTTFRPKLKTSCDAFLDLPHTLTDVQLAEFEAVDPFIEQFNANLDRQIASFEPVLHKENFQSLLLSVCSEVEGQFERVIMKCSFNRLGGLQLDREFRQLSAYLSGIAGWTARERCARLSQIVALLNVENVDEAIELREATRASPIARMLSANDSIRVLQLRTDLPAALIQKLEF</sequence>
<dbReference type="PANTHER" id="PTHR24016:SF0">
    <property type="entry name" value="CONSERVED OLIGOMERIC GOLGI COMPLEX SUBUNIT 4"/>
    <property type="match status" value="1"/>
</dbReference>
<feature type="domain" description="COG4 transport protein middle alpha-helical bundle" evidence="11">
    <location>
        <begin position="311"/>
        <end position="647"/>
    </location>
</feature>
<evidence type="ECO:0000256" key="6">
    <source>
        <dbReference type="ARBA" id="ARBA00023034"/>
    </source>
</evidence>
<evidence type="ECO:0000256" key="5">
    <source>
        <dbReference type="ARBA" id="ARBA00022927"/>
    </source>
</evidence>
<evidence type="ECO:0000256" key="7">
    <source>
        <dbReference type="ARBA" id="ARBA00023136"/>
    </source>
</evidence>
<evidence type="ECO:0000256" key="8">
    <source>
        <dbReference type="ARBA" id="ARBA00031340"/>
    </source>
</evidence>
<proteinExistence type="inferred from homology"/>
<organism evidence="12 13">
    <name type="scientific">Haemonchus contortus</name>
    <name type="common">Barber pole worm</name>
    <dbReference type="NCBI Taxonomy" id="6289"/>
    <lineage>
        <taxon>Eukaryota</taxon>
        <taxon>Metazoa</taxon>
        <taxon>Ecdysozoa</taxon>
        <taxon>Nematoda</taxon>
        <taxon>Chromadorea</taxon>
        <taxon>Rhabditida</taxon>
        <taxon>Rhabditina</taxon>
        <taxon>Rhabditomorpha</taxon>
        <taxon>Strongyloidea</taxon>
        <taxon>Trichostrongylidae</taxon>
        <taxon>Haemonchus</taxon>
    </lineage>
</organism>
<name>A0A7I4Y1Z1_HAECO</name>
<dbReference type="SMART" id="SM00762">
    <property type="entry name" value="Cog4"/>
    <property type="match status" value="1"/>
</dbReference>
<dbReference type="OMA" id="RASECQQ"/>
<evidence type="ECO:0000256" key="9">
    <source>
        <dbReference type="SAM" id="Coils"/>
    </source>
</evidence>
<keyword evidence="6" id="KW-0333">Golgi apparatus</keyword>
<dbReference type="GO" id="GO:0006890">
    <property type="term" value="P:retrograde vesicle-mediated transport, Golgi to endoplasmic reticulum"/>
    <property type="evidence" value="ECO:0007669"/>
    <property type="project" value="TreeGrafter"/>
</dbReference>